<keyword evidence="2 4" id="KW-0732">Signal</keyword>
<feature type="chain" id="PRO_5039458493" evidence="4">
    <location>
        <begin position="20"/>
        <end position="182"/>
    </location>
</feature>
<keyword evidence="3" id="KW-0175">Coiled coil</keyword>
<dbReference type="InterPro" id="IPR005632">
    <property type="entry name" value="Chaperone_Skp"/>
</dbReference>
<dbReference type="PANTHER" id="PTHR35089:SF1">
    <property type="entry name" value="CHAPERONE PROTEIN SKP"/>
    <property type="match status" value="1"/>
</dbReference>
<evidence type="ECO:0000256" key="1">
    <source>
        <dbReference type="ARBA" id="ARBA00009091"/>
    </source>
</evidence>
<dbReference type="Pfam" id="PF03938">
    <property type="entry name" value="OmpH"/>
    <property type="match status" value="1"/>
</dbReference>
<reference evidence="5" key="2">
    <citation type="journal article" date="2021" name="PeerJ">
        <title>Extensive microbial diversity within the chicken gut microbiome revealed by metagenomics and culture.</title>
        <authorList>
            <person name="Gilroy R."/>
            <person name="Ravi A."/>
            <person name="Getino M."/>
            <person name="Pursley I."/>
            <person name="Horton D.L."/>
            <person name="Alikhan N.F."/>
            <person name="Baker D."/>
            <person name="Gharbi K."/>
            <person name="Hall N."/>
            <person name="Watson M."/>
            <person name="Adriaenssens E.M."/>
            <person name="Foster-Nyarko E."/>
            <person name="Jarju S."/>
            <person name="Secka A."/>
            <person name="Antonio M."/>
            <person name="Oren A."/>
            <person name="Chaudhuri R.R."/>
            <person name="La Ragione R."/>
            <person name="Hildebrand F."/>
            <person name="Pallen M.J."/>
        </authorList>
    </citation>
    <scope>NUCLEOTIDE SEQUENCE</scope>
    <source>
        <strain evidence="5">6919</strain>
    </source>
</reference>
<accession>A0A9D9IMH0</accession>
<evidence type="ECO:0000256" key="3">
    <source>
        <dbReference type="SAM" id="Coils"/>
    </source>
</evidence>
<comment type="caution">
    <text evidence="5">The sequence shown here is derived from an EMBL/GenBank/DDBJ whole genome shotgun (WGS) entry which is preliminary data.</text>
</comment>
<dbReference type="EMBL" id="JADIMC010000019">
    <property type="protein sequence ID" value="MBO8475634.1"/>
    <property type="molecule type" value="Genomic_DNA"/>
</dbReference>
<dbReference type="AlphaFoldDB" id="A0A9D9IMH0"/>
<dbReference type="PANTHER" id="PTHR35089">
    <property type="entry name" value="CHAPERONE PROTEIN SKP"/>
    <property type="match status" value="1"/>
</dbReference>
<feature type="coiled-coil region" evidence="3">
    <location>
        <begin position="42"/>
        <end position="102"/>
    </location>
</feature>
<proteinExistence type="inferred from homology"/>
<feature type="signal peptide" evidence="4">
    <location>
        <begin position="1"/>
        <end position="19"/>
    </location>
</feature>
<dbReference type="InterPro" id="IPR024930">
    <property type="entry name" value="Skp_dom_sf"/>
</dbReference>
<reference evidence="5" key="1">
    <citation type="submission" date="2020-10" db="EMBL/GenBank/DDBJ databases">
        <authorList>
            <person name="Gilroy R."/>
        </authorList>
    </citation>
    <scope>NUCLEOTIDE SEQUENCE</scope>
    <source>
        <strain evidence="5">6919</strain>
    </source>
</reference>
<dbReference type="GO" id="GO:0050821">
    <property type="term" value="P:protein stabilization"/>
    <property type="evidence" value="ECO:0007669"/>
    <property type="project" value="TreeGrafter"/>
</dbReference>
<sequence>MLKKLLLAAALVVPMCVSAQSKFGYVSSLEIFNLMPEKTTAEASLQEVAKKYDDEYKALQDEFNKKYGEYQALAQDTPESIKQRREQELQELTTKIQNFQQVAGQDLQRQQQVLMAPIQEKIQTAIQSVGAENGFTFIFDSASFLYRGADAIDVTPMVKTKLNLKDTPAAATTNTEAATTAK</sequence>
<evidence type="ECO:0000313" key="6">
    <source>
        <dbReference type="Proteomes" id="UP000823598"/>
    </source>
</evidence>
<dbReference type="SUPFAM" id="SSF111384">
    <property type="entry name" value="OmpH-like"/>
    <property type="match status" value="1"/>
</dbReference>
<organism evidence="5 6">
    <name type="scientific">Candidatus Limisoma faecipullorum</name>
    <dbReference type="NCBI Taxonomy" id="2840854"/>
    <lineage>
        <taxon>Bacteria</taxon>
        <taxon>Pseudomonadati</taxon>
        <taxon>Bacteroidota</taxon>
        <taxon>Bacteroidia</taxon>
        <taxon>Bacteroidales</taxon>
        <taxon>Candidatus Limisoma</taxon>
    </lineage>
</organism>
<dbReference type="Proteomes" id="UP000823598">
    <property type="component" value="Unassembled WGS sequence"/>
</dbReference>
<protein>
    <submittedName>
        <fullName evidence="5">OmpH family outer membrane protein</fullName>
    </submittedName>
</protein>
<comment type="similarity">
    <text evidence="1">Belongs to the Skp family.</text>
</comment>
<evidence type="ECO:0000313" key="5">
    <source>
        <dbReference type="EMBL" id="MBO8475634.1"/>
    </source>
</evidence>
<dbReference type="Gene3D" id="3.30.910.20">
    <property type="entry name" value="Skp domain"/>
    <property type="match status" value="1"/>
</dbReference>
<dbReference type="GO" id="GO:0051082">
    <property type="term" value="F:unfolded protein binding"/>
    <property type="evidence" value="ECO:0007669"/>
    <property type="project" value="InterPro"/>
</dbReference>
<evidence type="ECO:0000256" key="2">
    <source>
        <dbReference type="ARBA" id="ARBA00022729"/>
    </source>
</evidence>
<dbReference type="GO" id="GO:0005829">
    <property type="term" value="C:cytosol"/>
    <property type="evidence" value="ECO:0007669"/>
    <property type="project" value="TreeGrafter"/>
</dbReference>
<evidence type="ECO:0000256" key="4">
    <source>
        <dbReference type="SAM" id="SignalP"/>
    </source>
</evidence>
<gene>
    <name evidence="5" type="ORF">IAB88_01415</name>
</gene>
<dbReference type="SMART" id="SM00935">
    <property type="entry name" value="OmpH"/>
    <property type="match status" value="1"/>
</dbReference>
<name>A0A9D9IMH0_9BACT</name>